<evidence type="ECO:0000259" key="11">
    <source>
        <dbReference type="Pfam" id="PF00728"/>
    </source>
</evidence>
<dbReference type="EMBL" id="JAHRHY010000007">
    <property type="protein sequence ID" value="KAG9067983.1"/>
    <property type="molecule type" value="Genomic_DNA"/>
</dbReference>
<dbReference type="Gene3D" id="3.20.20.80">
    <property type="entry name" value="Glycosidases"/>
    <property type="match status" value="1"/>
</dbReference>
<dbReference type="GO" id="GO:0005975">
    <property type="term" value="P:carbohydrate metabolic process"/>
    <property type="evidence" value="ECO:0007669"/>
    <property type="project" value="InterPro"/>
</dbReference>
<evidence type="ECO:0000313" key="14">
    <source>
        <dbReference type="Proteomes" id="UP000707451"/>
    </source>
</evidence>
<dbReference type="InterPro" id="IPR029018">
    <property type="entry name" value="Hex-like_dom2"/>
</dbReference>
<comment type="similarity">
    <text evidence="2">Belongs to the glycosyl hydrolase 20 family.</text>
</comment>
<dbReference type="PANTHER" id="PTHR22600">
    <property type="entry name" value="BETA-HEXOSAMINIDASE"/>
    <property type="match status" value="1"/>
</dbReference>
<evidence type="ECO:0000256" key="10">
    <source>
        <dbReference type="SAM" id="Phobius"/>
    </source>
</evidence>
<evidence type="ECO:0000256" key="8">
    <source>
        <dbReference type="PIRSR" id="PIRSR625705-1"/>
    </source>
</evidence>
<gene>
    <name evidence="13" type="ORF">KI688_011574</name>
</gene>
<dbReference type="GO" id="GO:0030203">
    <property type="term" value="P:glycosaminoglycan metabolic process"/>
    <property type="evidence" value="ECO:0007669"/>
    <property type="project" value="TreeGrafter"/>
</dbReference>
<feature type="domain" description="Beta-hexosaminidase eukaryotic type N-terminal" evidence="12">
    <location>
        <begin position="176"/>
        <end position="287"/>
    </location>
</feature>
<dbReference type="SUPFAM" id="SSF55545">
    <property type="entry name" value="beta-N-acetylhexosaminidase-like domain"/>
    <property type="match status" value="1"/>
</dbReference>
<accession>A0A9P7XWL0</accession>
<feature type="domain" description="Glycoside hydrolase family 20 catalytic" evidence="11">
    <location>
        <begin position="386"/>
        <end position="743"/>
    </location>
</feature>
<evidence type="ECO:0000256" key="6">
    <source>
        <dbReference type="ARBA" id="ARBA00023180"/>
    </source>
</evidence>
<feature type="compositionally biased region" description="Polar residues" evidence="9">
    <location>
        <begin position="74"/>
        <end position="97"/>
    </location>
</feature>
<evidence type="ECO:0000313" key="13">
    <source>
        <dbReference type="EMBL" id="KAG9067983.1"/>
    </source>
</evidence>
<dbReference type="FunFam" id="3.20.20.80:FF:000063">
    <property type="entry name" value="Beta-hexosaminidase"/>
    <property type="match status" value="1"/>
</dbReference>
<keyword evidence="7" id="KW-0326">Glycosidase</keyword>
<dbReference type="InterPro" id="IPR017853">
    <property type="entry name" value="GH"/>
</dbReference>
<dbReference type="InterPro" id="IPR015883">
    <property type="entry name" value="Glyco_hydro_20_cat"/>
</dbReference>
<dbReference type="PRINTS" id="PR00738">
    <property type="entry name" value="GLHYDRLASE20"/>
</dbReference>
<evidence type="ECO:0000256" key="7">
    <source>
        <dbReference type="ARBA" id="ARBA00023295"/>
    </source>
</evidence>
<evidence type="ECO:0000256" key="9">
    <source>
        <dbReference type="SAM" id="MobiDB-lite"/>
    </source>
</evidence>
<comment type="catalytic activity">
    <reaction evidence="1">
        <text>Hydrolysis of terminal non-reducing N-acetyl-D-hexosamine residues in N-acetyl-beta-D-hexosaminides.</text>
        <dbReference type="EC" id="3.2.1.52"/>
    </reaction>
</comment>
<feature type="transmembrane region" description="Helical" evidence="10">
    <location>
        <begin position="128"/>
        <end position="150"/>
    </location>
</feature>
<dbReference type="EC" id="3.2.1.52" evidence="3"/>
<evidence type="ECO:0000259" key="12">
    <source>
        <dbReference type="Pfam" id="PF14845"/>
    </source>
</evidence>
<dbReference type="Pfam" id="PF14845">
    <property type="entry name" value="Glycohydro_20b2"/>
    <property type="match status" value="1"/>
</dbReference>
<reference evidence="13" key="1">
    <citation type="submission" date="2021-06" db="EMBL/GenBank/DDBJ databases">
        <title>Genome Sequence of Mortierella hyaline Strain SCG-10, a Cold-Adapted, Nitrate-Reducing Fungus Isolated from Soil in Minnesota, USA.</title>
        <authorList>
            <person name="Aldossari N."/>
        </authorList>
    </citation>
    <scope>NUCLEOTIDE SEQUENCE</scope>
    <source>
        <strain evidence="13">SCG-10</strain>
    </source>
</reference>
<dbReference type="Gene3D" id="3.30.379.10">
    <property type="entry name" value="Chitobiase/beta-hexosaminidase domain 2-like"/>
    <property type="match status" value="1"/>
</dbReference>
<dbReference type="OrthoDB" id="428480at2759"/>
<dbReference type="SUPFAM" id="SSF51445">
    <property type="entry name" value="(Trans)glycosidases"/>
    <property type="match status" value="1"/>
</dbReference>
<feature type="active site" description="Proton donor" evidence="8">
    <location>
        <position position="545"/>
    </location>
</feature>
<keyword evidence="4" id="KW-0732">Signal</keyword>
<dbReference type="PANTHER" id="PTHR22600:SF26">
    <property type="entry name" value="BETA-N-ACETYLHEXOSAMINIDASE"/>
    <property type="match status" value="1"/>
</dbReference>
<name>A0A9P7XWL0_9FUNG</name>
<evidence type="ECO:0000256" key="1">
    <source>
        <dbReference type="ARBA" id="ARBA00001231"/>
    </source>
</evidence>
<evidence type="ECO:0000256" key="5">
    <source>
        <dbReference type="ARBA" id="ARBA00022801"/>
    </source>
</evidence>
<feature type="region of interest" description="Disordered" evidence="9">
    <location>
        <begin position="1"/>
        <end position="120"/>
    </location>
</feature>
<organism evidence="13 14">
    <name type="scientific">Linnemannia hyalina</name>
    <dbReference type="NCBI Taxonomy" id="64524"/>
    <lineage>
        <taxon>Eukaryota</taxon>
        <taxon>Fungi</taxon>
        <taxon>Fungi incertae sedis</taxon>
        <taxon>Mucoromycota</taxon>
        <taxon>Mortierellomycotina</taxon>
        <taxon>Mortierellomycetes</taxon>
        <taxon>Mortierellales</taxon>
        <taxon>Mortierellaceae</taxon>
        <taxon>Linnemannia</taxon>
    </lineage>
</organism>
<keyword evidence="14" id="KW-1185">Reference proteome</keyword>
<dbReference type="InterPro" id="IPR029019">
    <property type="entry name" value="HEX_eukaryotic_N"/>
</dbReference>
<keyword evidence="10" id="KW-1133">Transmembrane helix</keyword>
<keyword evidence="10" id="KW-0472">Membrane</keyword>
<protein>
    <recommendedName>
        <fullName evidence="3">beta-N-acetylhexosaminidase</fullName>
        <ecNumber evidence="3">3.2.1.52</ecNumber>
    </recommendedName>
</protein>
<dbReference type="GO" id="GO:0016020">
    <property type="term" value="C:membrane"/>
    <property type="evidence" value="ECO:0007669"/>
    <property type="project" value="TreeGrafter"/>
</dbReference>
<dbReference type="Pfam" id="PF00728">
    <property type="entry name" value="Glyco_hydro_20"/>
    <property type="match status" value="1"/>
</dbReference>
<proteinExistence type="inferred from homology"/>
<feature type="compositionally biased region" description="Basic and acidic residues" evidence="9">
    <location>
        <begin position="101"/>
        <end position="111"/>
    </location>
</feature>
<evidence type="ECO:0000256" key="2">
    <source>
        <dbReference type="ARBA" id="ARBA00006285"/>
    </source>
</evidence>
<keyword evidence="6" id="KW-0325">Glycoprotein</keyword>
<keyword evidence="10" id="KW-0812">Transmembrane</keyword>
<dbReference type="GO" id="GO:0004563">
    <property type="term" value="F:beta-N-acetylhexosaminidase activity"/>
    <property type="evidence" value="ECO:0007669"/>
    <property type="project" value="UniProtKB-EC"/>
</dbReference>
<dbReference type="Proteomes" id="UP000707451">
    <property type="component" value="Unassembled WGS sequence"/>
</dbReference>
<keyword evidence="5" id="KW-0378">Hydrolase</keyword>
<sequence length="793" mass="86826">MSKKNDARSPAKGSYSPLSLHDPDTILGDPPARQQHNTAHANDSSSDDDDDDMDYHGQRRTSIEIEPTPITAGGLSSSSAIYGTSTRRPTSSQQRLQSSDGDIHSSDDDGHVGSGGGGQKSTHWGRNWIRYVAFACITAALVLLVALLVLKPWQQKQILLPITNDAVKVLPENQAIWPVPKSFSHGEGIEKVVLTPNFQIKVQTSANSPPVALAPDSILAKAIARCMDRLQVKRNTTIWTTDAAVADIAGTAAAAAPLSELTLVVDNTQAKLEYGMVESYAINIVSNHTGNTDGTPQSLVDLEKRAHHHVASLRARAEPDSPPATTAVITASTQWGAIYALDTFTQIVVATKAAAANVAQASLPMATNNQLEIPNTPWLILDEPRFSHRGILLDTSRNYVGVPEIIRTLDAMAVVKLNVFHWHVLDQQTYPLVSKAFPDLTAKGAQDPEKIYTPQDVAAIIQHGLERGIRVLPEFDSPGHAASWGRAYPNITVCLDAQPHGTYAAEPPAGQLDPLEPFTYTVLDTLVKEWSALFPDSQAHIGGDEVNMNCWKSSKRLSDYITNENHRAEYEKSIMPVVDTPNPTTRTGTGRQSGEDRLLELYLDRIFAMFIAQGKRPIVWEEMALEHNVRLPNSAIIQVWKDATNAKKVIAQGRPVILSSSEFWYLDCGAGSWLIGSQGQSWCKFASWQRIYSYALTDGMSEEEQKMVYGGEICMWGEQTDSSNLDSSVWPRSAAAAEVLWSGTKDTKGHARPLLDASRRLSVVRERLVKMGIRAAPMFPSWCAKHPEACLVE</sequence>
<feature type="compositionally biased region" description="Basic and acidic residues" evidence="9">
    <location>
        <begin position="54"/>
        <end position="63"/>
    </location>
</feature>
<dbReference type="CDD" id="cd06562">
    <property type="entry name" value="GH20_HexA_HexB-like"/>
    <property type="match status" value="1"/>
</dbReference>
<dbReference type="InterPro" id="IPR025705">
    <property type="entry name" value="Beta_hexosaminidase_sua/sub"/>
</dbReference>
<comment type="caution">
    <text evidence="13">The sequence shown here is derived from an EMBL/GenBank/DDBJ whole genome shotgun (WGS) entry which is preliminary data.</text>
</comment>
<evidence type="ECO:0000256" key="4">
    <source>
        <dbReference type="ARBA" id="ARBA00022729"/>
    </source>
</evidence>
<evidence type="ECO:0000256" key="3">
    <source>
        <dbReference type="ARBA" id="ARBA00012663"/>
    </source>
</evidence>
<dbReference type="AlphaFoldDB" id="A0A9P7XWL0"/>